<evidence type="ECO:0000256" key="7">
    <source>
        <dbReference type="ARBA" id="ARBA00023136"/>
    </source>
</evidence>
<protein>
    <submittedName>
        <fullName evidence="10">Uncharacterized protein</fullName>
    </submittedName>
</protein>
<dbReference type="GO" id="GO:0005254">
    <property type="term" value="F:chloride channel activity"/>
    <property type="evidence" value="ECO:0007669"/>
    <property type="project" value="InterPro"/>
</dbReference>
<proteinExistence type="inferred from homology"/>
<feature type="transmembrane region" description="Helical" evidence="9">
    <location>
        <begin position="34"/>
        <end position="50"/>
    </location>
</feature>
<keyword evidence="2" id="KW-0813">Transport</keyword>
<reference evidence="10 11" key="2">
    <citation type="journal article" date="2015" name="PLoS ONE">
        <title>Whole-Genome Optical Mapping and Finished Genome Sequence of Sphingobacterium deserti sp. nov., a New Species Isolated from the Western Desert of China.</title>
        <authorList>
            <person name="Teng C."/>
            <person name="Zhou Z."/>
            <person name="Molnar I."/>
            <person name="Li X."/>
            <person name="Tang R."/>
            <person name="Chen M."/>
            <person name="Wang L."/>
            <person name="Su S."/>
            <person name="Zhang W."/>
            <person name="Lin M."/>
        </authorList>
    </citation>
    <scope>NUCLEOTIDE SEQUENCE [LARGE SCALE GENOMIC DNA]</scope>
    <source>
        <strain evidence="11">ACCC05744</strain>
    </source>
</reference>
<evidence type="ECO:0000256" key="9">
    <source>
        <dbReference type="SAM" id="Phobius"/>
    </source>
</evidence>
<dbReference type="AlphaFoldDB" id="A0A0B8T6R2"/>
<comment type="similarity">
    <text evidence="8">Belongs to the anion channel-forming bestrophin (TC 1.A.46) family.</text>
</comment>
<feature type="transmembrane region" description="Helical" evidence="9">
    <location>
        <begin position="56"/>
        <end position="76"/>
    </location>
</feature>
<dbReference type="STRING" id="1229276.DI53_2455"/>
<keyword evidence="6" id="KW-0406">Ion transport</keyword>
<dbReference type="RefSeq" id="WP_241462414.1">
    <property type="nucleotide sequence ID" value="NZ_JJMU01000037.1"/>
</dbReference>
<evidence type="ECO:0000313" key="11">
    <source>
        <dbReference type="Proteomes" id="UP000031802"/>
    </source>
</evidence>
<keyword evidence="5 9" id="KW-1133">Transmembrane helix</keyword>
<sequence length="308" mass="35166">MKHRIGTIKTRYYGMLLKGKISIFDFVKTIKNDLFAITAFSVVVGLIATQRYFASLVIPLALVAIVGTAISLLLAFRTGQAYDRWWEARIVWGAIVNDSRTLIRQLYEFLPDGEEEEIRIFMERQVIWNYALSESLRGVPFSPEVRNYIDAQGIKDFNVPNAMLLKHGLQLKRLSKEGKLTEFRQVQLDSTLTKLCDSMGRCERIKNTVFPASYSALLHFLIYLFTLLLPFSLDDNYASIKAILTAGIPTIFIIIERTAILMQDPFENGPMDTPMTNISQNIEFVLRQQMGEDVQKPAGPDPDFYYVL</sequence>
<keyword evidence="4 9" id="KW-0812">Transmembrane</keyword>
<dbReference type="Pfam" id="PF25539">
    <property type="entry name" value="Bestrophin_2"/>
    <property type="match status" value="1"/>
</dbReference>
<dbReference type="PANTHER" id="PTHR33281">
    <property type="entry name" value="UPF0187 PROTEIN YNEE"/>
    <property type="match status" value="1"/>
</dbReference>
<dbReference type="Proteomes" id="UP000031802">
    <property type="component" value="Unassembled WGS sequence"/>
</dbReference>
<evidence type="ECO:0000256" key="2">
    <source>
        <dbReference type="ARBA" id="ARBA00022448"/>
    </source>
</evidence>
<evidence type="ECO:0000256" key="8">
    <source>
        <dbReference type="ARBA" id="ARBA00034708"/>
    </source>
</evidence>
<dbReference type="eggNOG" id="COG3781">
    <property type="taxonomic scope" value="Bacteria"/>
</dbReference>
<keyword evidence="3" id="KW-1003">Cell membrane</keyword>
<accession>A0A0B8T6R2</accession>
<feature type="transmembrane region" description="Helical" evidence="9">
    <location>
        <begin position="237"/>
        <end position="255"/>
    </location>
</feature>
<dbReference type="PATRIC" id="fig|1229276.3.peg.2523"/>
<evidence type="ECO:0000256" key="3">
    <source>
        <dbReference type="ARBA" id="ARBA00022475"/>
    </source>
</evidence>
<comment type="subcellular location">
    <subcellularLocation>
        <location evidence="1">Cell membrane</location>
        <topology evidence="1">Multi-pass membrane protein</topology>
    </subcellularLocation>
</comment>
<gene>
    <name evidence="10" type="ORF">DI53_2455</name>
</gene>
<dbReference type="GO" id="GO:0005886">
    <property type="term" value="C:plasma membrane"/>
    <property type="evidence" value="ECO:0007669"/>
    <property type="project" value="UniProtKB-SubCell"/>
</dbReference>
<reference evidence="11" key="1">
    <citation type="submission" date="2014-04" db="EMBL/GenBank/DDBJ databases">
        <title>Whole-Genome optical mapping and complete genome sequence of Sphingobacterium deserti sp. nov., a new spaces isolated from desert in the west of China.</title>
        <authorList>
            <person name="Teng C."/>
            <person name="Zhou Z."/>
            <person name="Li X."/>
            <person name="Chen M."/>
            <person name="Lin M."/>
            <person name="Wang L."/>
            <person name="Su S."/>
            <person name="Zhang C."/>
            <person name="Zhang W."/>
        </authorList>
    </citation>
    <scope>NUCLEOTIDE SEQUENCE [LARGE SCALE GENOMIC DNA]</scope>
    <source>
        <strain evidence="11">ACCC05744</strain>
    </source>
</reference>
<keyword evidence="11" id="KW-1185">Reference proteome</keyword>
<evidence type="ECO:0000313" key="10">
    <source>
        <dbReference type="EMBL" id="KGE13829.1"/>
    </source>
</evidence>
<dbReference type="PANTHER" id="PTHR33281:SF19">
    <property type="entry name" value="VOLTAGE-DEPENDENT ANION CHANNEL-FORMING PROTEIN YNEE"/>
    <property type="match status" value="1"/>
</dbReference>
<evidence type="ECO:0000256" key="6">
    <source>
        <dbReference type="ARBA" id="ARBA00023065"/>
    </source>
</evidence>
<organism evidence="10 11">
    <name type="scientific">Sphingobacterium deserti</name>
    <dbReference type="NCBI Taxonomy" id="1229276"/>
    <lineage>
        <taxon>Bacteria</taxon>
        <taxon>Pseudomonadati</taxon>
        <taxon>Bacteroidota</taxon>
        <taxon>Sphingobacteriia</taxon>
        <taxon>Sphingobacteriales</taxon>
        <taxon>Sphingobacteriaceae</taxon>
        <taxon>Sphingobacterium</taxon>
    </lineage>
</organism>
<keyword evidence="7 9" id="KW-0472">Membrane</keyword>
<evidence type="ECO:0000256" key="5">
    <source>
        <dbReference type="ARBA" id="ARBA00022989"/>
    </source>
</evidence>
<evidence type="ECO:0000256" key="4">
    <source>
        <dbReference type="ARBA" id="ARBA00022692"/>
    </source>
</evidence>
<feature type="transmembrane region" description="Helical" evidence="9">
    <location>
        <begin position="209"/>
        <end position="231"/>
    </location>
</feature>
<comment type="caution">
    <text evidence="10">The sequence shown here is derived from an EMBL/GenBank/DDBJ whole genome shotgun (WGS) entry which is preliminary data.</text>
</comment>
<name>A0A0B8T6R2_9SPHI</name>
<dbReference type="InterPro" id="IPR044669">
    <property type="entry name" value="YneE/VCCN1/2-like"/>
</dbReference>
<dbReference type="EMBL" id="JJMU01000037">
    <property type="protein sequence ID" value="KGE13829.1"/>
    <property type="molecule type" value="Genomic_DNA"/>
</dbReference>
<evidence type="ECO:0000256" key="1">
    <source>
        <dbReference type="ARBA" id="ARBA00004651"/>
    </source>
</evidence>